<evidence type="ECO:0000313" key="3">
    <source>
        <dbReference type="Proteomes" id="UP001352852"/>
    </source>
</evidence>
<evidence type="ECO:0000256" key="1">
    <source>
        <dbReference type="SAM" id="MobiDB-lite"/>
    </source>
</evidence>
<name>A0ABU7CQ23_9TELE</name>
<feature type="region of interest" description="Disordered" evidence="1">
    <location>
        <begin position="1"/>
        <end position="57"/>
    </location>
</feature>
<gene>
    <name evidence="2" type="ORF">CHARACLAT_020804</name>
</gene>
<feature type="compositionally biased region" description="Basic and acidic residues" evidence="1">
    <location>
        <begin position="37"/>
        <end position="50"/>
    </location>
</feature>
<dbReference type="Proteomes" id="UP001352852">
    <property type="component" value="Unassembled WGS sequence"/>
</dbReference>
<protein>
    <submittedName>
        <fullName evidence="2">Uncharacterized protein</fullName>
    </submittedName>
</protein>
<organism evidence="2 3">
    <name type="scientific">Characodon lateralis</name>
    <dbReference type="NCBI Taxonomy" id="208331"/>
    <lineage>
        <taxon>Eukaryota</taxon>
        <taxon>Metazoa</taxon>
        <taxon>Chordata</taxon>
        <taxon>Craniata</taxon>
        <taxon>Vertebrata</taxon>
        <taxon>Euteleostomi</taxon>
        <taxon>Actinopterygii</taxon>
        <taxon>Neopterygii</taxon>
        <taxon>Teleostei</taxon>
        <taxon>Neoteleostei</taxon>
        <taxon>Acanthomorphata</taxon>
        <taxon>Ovalentaria</taxon>
        <taxon>Atherinomorphae</taxon>
        <taxon>Cyprinodontiformes</taxon>
        <taxon>Goodeidae</taxon>
        <taxon>Characodon</taxon>
    </lineage>
</organism>
<accession>A0ABU7CQ23</accession>
<dbReference type="EMBL" id="JAHUTJ010001984">
    <property type="protein sequence ID" value="MED6264983.1"/>
    <property type="molecule type" value="Genomic_DNA"/>
</dbReference>
<evidence type="ECO:0000313" key="2">
    <source>
        <dbReference type="EMBL" id="MED6264983.1"/>
    </source>
</evidence>
<reference evidence="2 3" key="1">
    <citation type="submission" date="2021-06" db="EMBL/GenBank/DDBJ databases">
        <authorList>
            <person name="Palmer J.M."/>
        </authorList>
    </citation>
    <scope>NUCLEOTIDE SEQUENCE [LARGE SCALE GENOMIC DNA]</scope>
    <source>
        <strain evidence="2 3">CL_MEX2019</strain>
        <tissue evidence="2">Muscle</tissue>
    </source>
</reference>
<feature type="compositionally biased region" description="Basic and acidic residues" evidence="1">
    <location>
        <begin position="1"/>
        <end position="21"/>
    </location>
</feature>
<proteinExistence type="predicted"/>
<keyword evidence="3" id="KW-1185">Reference proteome</keyword>
<comment type="caution">
    <text evidence="2">The sequence shown here is derived from an EMBL/GenBank/DDBJ whole genome shotgun (WGS) entry which is preliminary data.</text>
</comment>
<sequence>MQSESEKNTDKSRSRDQQGGRERKHVCLPPRAREKKKCTEPLCTDHHPGGELDPLEEEKARQTWQAQAYSEGLLGMSGRSWDVFNSHLRESFDQILGEVRS</sequence>